<evidence type="ECO:0000256" key="7">
    <source>
        <dbReference type="SAM" id="MobiDB-lite"/>
    </source>
</evidence>
<dbReference type="GO" id="GO:0015267">
    <property type="term" value="F:channel activity"/>
    <property type="evidence" value="ECO:0007669"/>
    <property type="project" value="InterPro"/>
</dbReference>
<evidence type="ECO:0000313" key="9">
    <source>
        <dbReference type="EMBL" id="KFM76502.1"/>
    </source>
</evidence>
<feature type="compositionally biased region" description="Basic and acidic residues" evidence="7">
    <location>
        <begin position="126"/>
        <end position="145"/>
    </location>
</feature>
<feature type="region of interest" description="Disordered" evidence="7">
    <location>
        <begin position="123"/>
        <end position="209"/>
    </location>
</feature>
<protein>
    <submittedName>
        <fullName evidence="9">Neurogenic protein big brain</fullName>
    </submittedName>
</protein>
<evidence type="ECO:0000256" key="4">
    <source>
        <dbReference type="ARBA" id="ARBA00022989"/>
    </source>
</evidence>
<dbReference type="EMBL" id="KK119714">
    <property type="protein sequence ID" value="KFM76502.1"/>
    <property type="molecule type" value="Genomic_DNA"/>
</dbReference>
<evidence type="ECO:0000256" key="6">
    <source>
        <dbReference type="RuleBase" id="RU000477"/>
    </source>
</evidence>
<feature type="transmembrane region" description="Helical" evidence="8">
    <location>
        <begin position="20"/>
        <end position="42"/>
    </location>
</feature>
<keyword evidence="3 6" id="KW-0812">Transmembrane</keyword>
<evidence type="ECO:0000256" key="5">
    <source>
        <dbReference type="ARBA" id="ARBA00023136"/>
    </source>
</evidence>
<dbReference type="SUPFAM" id="SSF81338">
    <property type="entry name" value="Aquaporin-like"/>
    <property type="match status" value="1"/>
</dbReference>
<dbReference type="PRINTS" id="PR00783">
    <property type="entry name" value="MINTRINSICP"/>
</dbReference>
<dbReference type="STRING" id="407821.A0A087UGL3"/>
<dbReference type="Pfam" id="PF00230">
    <property type="entry name" value="MIP"/>
    <property type="match status" value="1"/>
</dbReference>
<name>A0A087UGL3_STEMI</name>
<gene>
    <name evidence="9" type="ORF">X975_20578</name>
</gene>
<keyword evidence="10" id="KW-1185">Reference proteome</keyword>
<evidence type="ECO:0000256" key="3">
    <source>
        <dbReference type="ARBA" id="ARBA00022692"/>
    </source>
</evidence>
<dbReference type="AlphaFoldDB" id="A0A087UGL3"/>
<evidence type="ECO:0000256" key="8">
    <source>
        <dbReference type="SAM" id="Phobius"/>
    </source>
</evidence>
<reference evidence="9 10" key="1">
    <citation type="submission" date="2013-11" db="EMBL/GenBank/DDBJ databases">
        <title>Genome sequencing of Stegodyphus mimosarum.</title>
        <authorList>
            <person name="Bechsgaard J."/>
        </authorList>
    </citation>
    <scope>NUCLEOTIDE SEQUENCE [LARGE SCALE GENOMIC DNA]</scope>
</reference>
<dbReference type="OrthoDB" id="3222at2759"/>
<evidence type="ECO:0000256" key="2">
    <source>
        <dbReference type="ARBA" id="ARBA00006175"/>
    </source>
</evidence>
<dbReference type="InterPro" id="IPR000425">
    <property type="entry name" value="MIP"/>
</dbReference>
<dbReference type="InterPro" id="IPR034294">
    <property type="entry name" value="Aquaporin_transptr"/>
</dbReference>
<evidence type="ECO:0000313" key="10">
    <source>
        <dbReference type="Proteomes" id="UP000054359"/>
    </source>
</evidence>
<dbReference type="Proteomes" id="UP000054359">
    <property type="component" value="Unassembled WGS sequence"/>
</dbReference>
<dbReference type="InterPro" id="IPR023271">
    <property type="entry name" value="Aquaporin-like"/>
</dbReference>
<keyword evidence="5 8" id="KW-0472">Membrane</keyword>
<feature type="transmembrane region" description="Helical" evidence="8">
    <location>
        <begin position="54"/>
        <end position="75"/>
    </location>
</feature>
<dbReference type="PANTHER" id="PTHR19139:SF199">
    <property type="entry name" value="MIP17260P"/>
    <property type="match status" value="1"/>
</dbReference>
<proteinExistence type="inferred from homology"/>
<sequence>MSGIGHRENLGCTVVTEYLSTWQAMGLELVLTFIVAFTMCATADPNRKSLGSDALAVGLAYLVCSLIALPATGASMNPARSLGPAFVMNTWTNHWVYWSGPVLGGLLAGLIYEYIFDSPKKIPPTIKERDDSERDISDIKDETDSKSSTVISPRAQMPQIQIQHQIPSGGPYYRPLTPHEGSTMRPHSRSTYTNPKYVATPGSSSSHQHMQPAAYYSSLPRNSAYRTWNEYGTSGHFKF</sequence>
<dbReference type="PANTHER" id="PTHR19139">
    <property type="entry name" value="AQUAPORIN TRANSPORTER"/>
    <property type="match status" value="1"/>
</dbReference>
<dbReference type="GO" id="GO:0005886">
    <property type="term" value="C:plasma membrane"/>
    <property type="evidence" value="ECO:0007669"/>
    <property type="project" value="TreeGrafter"/>
</dbReference>
<feature type="non-terminal residue" evidence="9">
    <location>
        <position position="239"/>
    </location>
</feature>
<comment type="similarity">
    <text evidence="2 6">Belongs to the MIP/aquaporin (TC 1.A.8) family.</text>
</comment>
<comment type="subcellular location">
    <subcellularLocation>
        <location evidence="1">Membrane</location>
        <topology evidence="1">Multi-pass membrane protein</topology>
    </subcellularLocation>
</comment>
<dbReference type="Gene3D" id="1.20.1080.10">
    <property type="entry name" value="Glycerol uptake facilitator protein"/>
    <property type="match status" value="1"/>
</dbReference>
<organism evidence="9 10">
    <name type="scientific">Stegodyphus mimosarum</name>
    <name type="common">African social velvet spider</name>
    <dbReference type="NCBI Taxonomy" id="407821"/>
    <lineage>
        <taxon>Eukaryota</taxon>
        <taxon>Metazoa</taxon>
        <taxon>Ecdysozoa</taxon>
        <taxon>Arthropoda</taxon>
        <taxon>Chelicerata</taxon>
        <taxon>Arachnida</taxon>
        <taxon>Araneae</taxon>
        <taxon>Araneomorphae</taxon>
        <taxon>Entelegynae</taxon>
        <taxon>Eresoidea</taxon>
        <taxon>Eresidae</taxon>
        <taxon>Stegodyphus</taxon>
    </lineage>
</organism>
<keyword evidence="6" id="KW-0813">Transport</keyword>
<feature type="transmembrane region" description="Helical" evidence="8">
    <location>
        <begin position="95"/>
        <end position="115"/>
    </location>
</feature>
<evidence type="ECO:0000256" key="1">
    <source>
        <dbReference type="ARBA" id="ARBA00004141"/>
    </source>
</evidence>
<accession>A0A087UGL3</accession>
<keyword evidence="4 8" id="KW-1133">Transmembrane helix</keyword>
<dbReference type="OMA" id="NSAYRTW"/>